<dbReference type="PANTHER" id="PTHR22957">
    <property type="entry name" value="TBC1 DOMAIN FAMILY MEMBER GTPASE-ACTIVATING PROTEIN"/>
    <property type="match status" value="1"/>
</dbReference>
<feature type="region of interest" description="Disordered" evidence="4">
    <location>
        <begin position="869"/>
        <end position="891"/>
    </location>
</feature>
<proteinExistence type="predicted"/>
<feature type="compositionally biased region" description="Polar residues" evidence="4">
    <location>
        <begin position="588"/>
        <end position="597"/>
    </location>
</feature>
<evidence type="ECO:0000313" key="7">
    <source>
        <dbReference type="Proteomes" id="UP000053029"/>
    </source>
</evidence>
<dbReference type="Gene3D" id="1.10.8.270">
    <property type="entry name" value="putative rabgap domain of human tbc1 domain family member 14 like domains"/>
    <property type="match status" value="1"/>
</dbReference>
<feature type="region of interest" description="Disordered" evidence="4">
    <location>
        <begin position="73"/>
        <end position="93"/>
    </location>
</feature>
<feature type="region of interest" description="Disordered" evidence="4">
    <location>
        <begin position="260"/>
        <end position="296"/>
    </location>
</feature>
<dbReference type="InterPro" id="IPR035969">
    <property type="entry name" value="Rab-GAP_TBC_sf"/>
</dbReference>
<dbReference type="Pfam" id="PF12068">
    <property type="entry name" value="PH_RBD"/>
    <property type="match status" value="1"/>
</dbReference>
<name>A0A0D2GTR9_9EURO</name>
<feature type="region of interest" description="Disordered" evidence="4">
    <location>
        <begin position="1"/>
        <end position="23"/>
    </location>
</feature>
<dbReference type="EMBL" id="KN846975">
    <property type="protein sequence ID" value="KIW75834.1"/>
    <property type="molecule type" value="Genomic_DNA"/>
</dbReference>
<feature type="region of interest" description="Disordered" evidence="4">
    <location>
        <begin position="568"/>
        <end position="598"/>
    </location>
</feature>
<evidence type="ECO:0000256" key="1">
    <source>
        <dbReference type="ARBA" id="ARBA00022468"/>
    </source>
</evidence>
<dbReference type="InterPro" id="IPR021935">
    <property type="entry name" value="SGSM1/2_RBD"/>
</dbReference>
<reference evidence="6 7" key="1">
    <citation type="submission" date="2015-01" db="EMBL/GenBank/DDBJ databases">
        <title>The Genome Sequence of Fonsecaea pedrosoi CBS 271.37.</title>
        <authorList>
            <consortium name="The Broad Institute Genomics Platform"/>
            <person name="Cuomo C."/>
            <person name="de Hoog S."/>
            <person name="Gorbushina A."/>
            <person name="Stielow B."/>
            <person name="Teixiera M."/>
            <person name="Abouelleil A."/>
            <person name="Chapman S.B."/>
            <person name="Priest M."/>
            <person name="Young S.K."/>
            <person name="Wortman J."/>
            <person name="Nusbaum C."/>
            <person name="Birren B."/>
        </authorList>
    </citation>
    <scope>NUCLEOTIDE SEQUENCE [LARGE SCALE GENOMIC DNA]</scope>
    <source>
        <strain evidence="6 7">CBS 271.37</strain>
    </source>
</reference>
<dbReference type="SMART" id="SM00164">
    <property type="entry name" value="TBC"/>
    <property type="match status" value="1"/>
</dbReference>
<dbReference type="FunFam" id="1.10.472.80:FF:000005">
    <property type="entry name" value="TBC1 domain family member 15"/>
    <property type="match status" value="1"/>
</dbReference>
<feature type="domain" description="Rab-GAP TBC" evidence="5">
    <location>
        <begin position="446"/>
        <end position="706"/>
    </location>
</feature>
<dbReference type="AlphaFoldDB" id="A0A0D2GTR9"/>
<dbReference type="PROSITE" id="PS50086">
    <property type="entry name" value="TBC_RABGAP"/>
    <property type="match status" value="1"/>
</dbReference>
<evidence type="ECO:0000313" key="6">
    <source>
        <dbReference type="EMBL" id="KIW75834.1"/>
    </source>
</evidence>
<feature type="region of interest" description="Disordered" evidence="4">
    <location>
        <begin position="775"/>
        <end position="856"/>
    </location>
</feature>
<organism evidence="6 7">
    <name type="scientific">Fonsecaea pedrosoi CBS 271.37</name>
    <dbReference type="NCBI Taxonomy" id="1442368"/>
    <lineage>
        <taxon>Eukaryota</taxon>
        <taxon>Fungi</taxon>
        <taxon>Dikarya</taxon>
        <taxon>Ascomycota</taxon>
        <taxon>Pezizomycotina</taxon>
        <taxon>Eurotiomycetes</taxon>
        <taxon>Chaetothyriomycetidae</taxon>
        <taxon>Chaetothyriales</taxon>
        <taxon>Herpotrichiellaceae</taxon>
        <taxon>Fonsecaea</taxon>
    </lineage>
</organism>
<dbReference type="HOGENOM" id="CLU_004457_0_0_1"/>
<evidence type="ECO:0000259" key="5">
    <source>
        <dbReference type="PROSITE" id="PS50086"/>
    </source>
</evidence>
<dbReference type="Proteomes" id="UP000053029">
    <property type="component" value="Unassembled WGS sequence"/>
</dbReference>
<dbReference type="RefSeq" id="XP_013279642.1">
    <property type="nucleotide sequence ID" value="XM_013424188.1"/>
</dbReference>
<dbReference type="GO" id="GO:0005737">
    <property type="term" value="C:cytoplasm"/>
    <property type="evidence" value="ECO:0007669"/>
    <property type="project" value="UniProtKB-ARBA"/>
</dbReference>
<dbReference type="GO" id="GO:0005096">
    <property type="term" value="F:GTPase activator activity"/>
    <property type="evidence" value="ECO:0007669"/>
    <property type="project" value="UniProtKB-KW"/>
</dbReference>
<gene>
    <name evidence="6" type="ORF">Z517_10579</name>
</gene>
<dbReference type="SUPFAM" id="SSF47923">
    <property type="entry name" value="Ypt/Rab-GAP domain of gyp1p"/>
    <property type="match status" value="2"/>
</dbReference>
<dbReference type="OrthoDB" id="10264062at2759"/>
<feature type="compositionally biased region" description="Basic and acidic residues" evidence="4">
    <location>
        <begin position="875"/>
        <end position="891"/>
    </location>
</feature>
<feature type="compositionally biased region" description="Low complexity" evidence="4">
    <location>
        <begin position="807"/>
        <end position="830"/>
    </location>
</feature>
<evidence type="ECO:0000256" key="3">
    <source>
        <dbReference type="ARBA" id="ARBA00082648"/>
    </source>
</evidence>
<dbReference type="VEuPathDB" id="FungiDB:Z517_10579"/>
<protein>
    <recommendedName>
        <fullName evidence="2">GTPase-activating protein GYP7</fullName>
    </recommendedName>
    <alternativeName>
        <fullName evidence="3">GAP for YPT7</fullName>
    </alternativeName>
</protein>
<feature type="compositionally biased region" description="Basic and acidic residues" evidence="4">
    <location>
        <begin position="844"/>
        <end position="856"/>
    </location>
</feature>
<dbReference type="STRING" id="1442368.A0A0D2GTR9"/>
<dbReference type="PANTHER" id="PTHR22957:SF502">
    <property type="entry name" value="SMALL G PROTEIN SIGNALING MODULATOR 2-RELATED"/>
    <property type="match status" value="1"/>
</dbReference>
<sequence length="891" mass="101672">MTPGSSSRPEVPSPSASFYDLSDDEEGGYNTIAHASATKGVKLLFSKSKVYVHPTPSAKDNIPGFIALVQQRSPALSDDNQRPTSSDSSSKKKTNASSYLLAWVPEASLAQDDLSTYVKVDMKDGESPPRQSYLVPPLPLATTFDESPVGPYAFSLPLSSIYSIHVRPPSLGWWYGSIVINTRAGSSLPALFFHDSECESTILQKKKRARESFDPFGETGDLFWGGDEVLRWLKRYVPVERSTAEPSIYLIDPSEEDRVGFGQSRKSLEKTRRKSETSTSKKPEQKKSSGPGMDPFTKALKETRWKILEQLSKVTTFTRRTAEDLANNKNLPPQVRRLIQNPEIQTLQDEFDSAKLYLARWAMSIAEQSEREKRQRIWTARDVLDSEETSVGDFEILDMEAARMTLADSKRRPVDMKEWNSFFDSKGKLQVMVDEVKERIFHGGLDAEDGVRKEAWPFLLGLYEWDSTEEERHTLMNRKRDEYIQLKGAWWDRMIDGDATPEQEEWWKEQKVRIEKDVHRTDRHIPLFAGEDIPHPDPTSPFFNPNGPGTNVHMEQLKDMLLTYLEYDTPPSTTTSNSQQPSSSSQPRRYQTQNPHPQNLGYVQGMSDLLSPLYAVFQDDAVAFWAFVQFMRRMSRNFVRSQVGMRAQLNTLDQLVQLLDPKLYLHLQSADSTNFFFFFRMLLVWFKREFEWSDTLRLWESLWTDYYSSQFHLFIAMAILEKHRDVIMDHLKHFDEVLKYINELSGTIELQDTLWRAEGLFKRFEKTVETIDRKDTFPLPNAGQREADLRQRKPGQATGAGEQQRDAAATASGSGTGTASSPSTQPPTQGRNPPSSPARRGPAKGKEVEEAKERVITPELRLLLSRKIVTLEGEDATRDTERATRPSGLRD</sequence>
<dbReference type="InterPro" id="IPR000195">
    <property type="entry name" value="Rab-GAP-TBC_dom"/>
</dbReference>
<feature type="compositionally biased region" description="Basic and acidic residues" evidence="4">
    <location>
        <begin position="266"/>
        <end position="287"/>
    </location>
</feature>
<evidence type="ECO:0000256" key="4">
    <source>
        <dbReference type="SAM" id="MobiDB-lite"/>
    </source>
</evidence>
<dbReference type="Pfam" id="PF00566">
    <property type="entry name" value="RabGAP-TBC"/>
    <property type="match status" value="1"/>
</dbReference>
<feature type="compositionally biased region" description="Low complexity" evidence="4">
    <location>
        <begin position="569"/>
        <end position="587"/>
    </location>
</feature>
<dbReference type="GeneID" id="25310069"/>
<keyword evidence="7" id="KW-1185">Reference proteome</keyword>
<keyword evidence="1" id="KW-0343">GTPase activation</keyword>
<accession>A0A0D2GTR9</accession>
<dbReference type="Gene3D" id="1.10.472.80">
    <property type="entry name" value="Ypt/Rab-GAP domain of gyp1p, domain 3"/>
    <property type="match status" value="1"/>
</dbReference>
<evidence type="ECO:0000256" key="2">
    <source>
        <dbReference type="ARBA" id="ARBA00072091"/>
    </source>
</evidence>